<proteinExistence type="predicted"/>
<sequence length="759" mass="83085">MNHKFYRFSFFLMALLLSLASCSELKSLMNPDEDPDEPGDDPIEVNMVSYSLSGIVKDVNGTPLAGVLVTSGTASSTTNTEGLFDLSEQAMVERRSLVRFSKDGYFDVVRSAPIAYDDTWNVVMCKKANNDYTSIKTFNASTAQTLTAGGMTIDLPKNAYRIDGDDETYSGKVKTEMVYLDPNHDSFAEMMPGGDLAAVRSDNSRVALLSYGMADLNMFGDNGEKLQLRKGVKAQLTFPIPTGMESNRPASIPLWSFNEKTGLWEEEGSATLQGDVYVGEVSHFSWVNLDWPENQGLVMGYVKDTDGNRLPGVRVNVGQVVSSVTDDNGYYSQVVPANTDFSITVKPKNYGGYNKVVKVDVPALTPGEQRQVDIVLPRLVRVYGKVIDGESQGVRASVWVETSKTCTESVQTDKDGQFSIYVPEGMKGDAVVKARSQSGQEASEQITIRKEDVCVLLKMKGNGGAGENKIHIYSDALGDVDWPVPTTNGAQNVVCVVDGTLLLVPGDEQHVNMGMQVSNYNKDQTKYDQGVGVMVENMVTGGSFHSEDGKNMECTVDKADDAFVIALSGYGTFYSKQQGMSDENAKIVAKNMKFNHLFTGKTLRNVMPRDAGFPSFTPQLDVKAPLAMNITESPHLGKGGMIYYNGDEADYKTLRAAAAKLGLDKLGEDNEAGYMEVIYYSAKKQTLVMIEYDAGSSPIDEDATWEDADAPIMVTVLDGISEDWLELMFGDDDTRSRANSKTVANKLRYLGKMNRVGRK</sequence>
<name>A0ABV1FQ90_9BACT</name>
<dbReference type="Gene3D" id="2.60.40.1120">
    <property type="entry name" value="Carboxypeptidase-like, regulatory domain"/>
    <property type="match status" value="1"/>
</dbReference>
<dbReference type="Proteomes" id="UP001487296">
    <property type="component" value="Unassembled WGS sequence"/>
</dbReference>
<keyword evidence="3" id="KW-1185">Reference proteome</keyword>
<evidence type="ECO:0000256" key="1">
    <source>
        <dbReference type="SAM" id="SignalP"/>
    </source>
</evidence>
<organism evidence="2 3">
    <name type="scientific">Hallella faecis</name>
    <dbReference type="NCBI Taxonomy" id="2841596"/>
    <lineage>
        <taxon>Bacteria</taxon>
        <taxon>Pseudomonadati</taxon>
        <taxon>Bacteroidota</taxon>
        <taxon>Bacteroidia</taxon>
        <taxon>Bacteroidales</taxon>
        <taxon>Prevotellaceae</taxon>
        <taxon>Hallella</taxon>
    </lineage>
</organism>
<comment type="caution">
    <text evidence="2">The sequence shown here is derived from an EMBL/GenBank/DDBJ whole genome shotgun (WGS) entry which is preliminary data.</text>
</comment>
<feature type="chain" id="PRO_5046160592" evidence="1">
    <location>
        <begin position="24"/>
        <end position="759"/>
    </location>
</feature>
<feature type="signal peptide" evidence="1">
    <location>
        <begin position="1"/>
        <end position="23"/>
    </location>
</feature>
<dbReference type="SUPFAM" id="SSF49464">
    <property type="entry name" value="Carboxypeptidase regulatory domain-like"/>
    <property type="match status" value="2"/>
</dbReference>
<dbReference type="PROSITE" id="PS51257">
    <property type="entry name" value="PROKAR_LIPOPROTEIN"/>
    <property type="match status" value="1"/>
</dbReference>
<dbReference type="EMBL" id="JBBNFP010000017">
    <property type="protein sequence ID" value="MEQ2486581.1"/>
    <property type="molecule type" value="Genomic_DNA"/>
</dbReference>
<reference evidence="2 3" key="1">
    <citation type="submission" date="2024-04" db="EMBL/GenBank/DDBJ databases">
        <title>Human intestinal bacterial collection.</title>
        <authorList>
            <person name="Pauvert C."/>
            <person name="Hitch T.C.A."/>
            <person name="Clavel T."/>
        </authorList>
    </citation>
    <scope>NUCLEOTIDE SEQUENCE [LARGE SCALE GENOMIC DNA]</scope>
    <source>
        <strain evidence="2 3">CLA-AA-H145</strain>
    </source>
</reference>
<dbReference type="InterPro" id="IPR008969">
    <property type="entry name" value="CarboxyPept-like_regulatory"/>
</dbReference>
<keyword evidence="1" id="KW-0732">Signal</keyword>
<gene>
    <name evidence="2" type="ORF">AAAT34_05875</name>
</gene>
<evidence type="ECO:0000313" key="3">
    <source>
        <dbReference type="Proteomes" id="UP001487296"/>
    </source>
</evidence>
<protein>
    <submittedName>
        <fullName evidence="2">Carboxypeptidase-like regulatory domain-containing protein</fullName>
    </submittedName>
</protein>
<accession>A0ABV1FQ90</accession>
<dbReference type="RefSeq" id="WP_215759662.1">
    <property type="nucleotide sequence ID" value="NZ_JAHKBE010000017.1"/>
</dbReference>
<evidence type="ECO:0000313" key="2">
    <source>
        <dbReference type="EMBL" id="MEQ2486581.1"/>
    </source>
</evidence>